<comment type="caution">
    <text evidence="2">The sequence shown here is derived from an EMBL/GenBank/DDBJ whole genome shotgun (WGS) entry which is preliminary data.</text>
</comment>
<dbReference type="OrthoDB" id="1045246at2759"/>
<evidence type="ECO:0000313" key="3">
    <source>
        <dbReference type="Proteomes" id="UP000886595"/>
    </source>
</evidence>
<dbReference type="InterPro" id="IPR003871">
    <property type="entry name" value="RFA1B/D_OB_1st"/>
</dbReference>
<dbReference type="PANTHER" id="PTHR47165:SF4">
    <property type="entry name" value="OS03G0429900 PROTEIN"/>
    <property type="match status" value="1"/>
</dbReference>
<reference evidence="2 3" key="1">
    <citation type="submission" date="2020-02" db="EMBL/GenBank/DDBJ databases">
        <authorList>
            <person name="Ma Q."/>
            <person name="Huang Y."/>
            <person name="Song X."/>
            <person name="Pei D."/>
        </authorList>
    </citation>
    <scope>NUCLEOTIDE SEQUENCE [LARGE SCALE GENOMIC DNA]</scope>
    <source>
        <strain evidence="2">Sxm20200214</strain>
        <tissue evidence="2">Leaf</tissue>
    </source>
</reference>
<dbReference type="SUPFAM" id="SSF50249">
    <property type="entry name" value="Nucleic acid-binding proteins"/>
    <property type="match status" value="1"/>
</dbReference>
<accession>A0A8X7VAL3</accession>
<dbReference type="InterPro" id="IPR012340">
    <property type="entry name" value="NA-bd_OB-fold"/>
</dbReference>
<dbReference type="Proteomes" id="UP000886595">
    <property type="component" value="Unassembled WGS sequence"/>
</dbReference>
<evidence type="ECO:0000259" key="1">
    <source>
        <dbReference type="Pfam" id="PF02721"/>
    </source>
</evidence>
<dbReference type="PANTHER" id="PTHR47165">
    <property type="entry name" value="OS03G0429900 PROTEIN"/>
    <property type="match status" value="1"/>
</dbReference>
<sequence>MSSSAVVAAQSVCSHATLDDLRLGRSTQVIVGCLLRFWDSRNIKKNGEFMDITLLFLDEKNSVIHGFIPRADQYRDSLRTGAIVKVDRFEVRCSTNMYKIWDNPFVICFIPTTTIDEVLTDAPVINFQKFMLRKPNTVRSKLRSQQRQRNFSSNLYLKSTPATKFSFDTTIPGSPLLKHSQSYLGRRSRSMEGMTIGNLHTYLSNSNTQSQKYDFLCKARIVGILQQNGWSSVSCTGGSRKLDKYGTSHRCNRCVSPNVSGVIR</sequence>
<keyword evidence="3" id="KW-1185">Reference proteome</keyword>
<dbReference type="Gene3D" id="2.40.50.140">
    <property type="entry name" value="Nucleic acid-binding proteins"/>
    <property type="match status" value="1"/>
</dbReference>
<feature type="domain" description="Replication protein A 70 kDa DNA-binding subunit B/D first OB fold" evidence="1">
    <location>
        <begin position="28"/>
        <end position="116"/>
    </location>
</feature>
<dbReference type="AlphaFoldDB" id="A0A8X7VAL3"/>
<organism evidence="2 3">
    <name type="scientific">Brassica carinata</name>
    <name type="common">Ethiopian mustard</name>
    <name type="synonym">Abyssinian cabbage</name>
    <dbReference type="NCBI Taxonomy" id="52824"/>
    <lineage>
        <taxon>Eukaryota</taxon>
        <taxon>Viridiplantae</taxon>
        <taxon>Streptophyta</taxon>
        <taxon>Embryophyta</taxon>
        <taxon>Tracheophyta</taxon>
        <taxon>Spermatophyta</taxon>
        <taxon>Magnoliopsida</taxon>
        <taxon>eudicotyledons</taxon>
        <taxon>Gunneridae</taxon>
        <taxon>Pentapetalae</taxon>
        <taxon>rosids</taxon>
        <taxon>malvids</taxon>
        <taxon>Brassicales</taxon>
        <taxon>Brassicaceae</taxon>
        <taxon>Brassiceae</taxon>
        <taxon>Brassica</taxon>
    </lineage>
</organism>
<proteinExistence type="predicted"/>
<dbReference type="Pfam" id="PF02721">
    <property type="entry name" value="DUF223"/>
    <property type="match status" value="1"/>
</dbReference>
<name>A0A8X7VAL3_BRACI</name>
<dbReference type="EMBL" id="JAAMPC010000006">
    <property type="protein sequence ID" value="KAG2307759.1"/>
    <property type="molecule type" value="Genomic_DNA"/>
</dbReference>
<dbReference type="CDD" id="cd04480">
    <property type="entry name" value="RPA1_DBD_A_like"/>
    <property type="match status" value="1"/>
</dbReference>
<gene>
    <name evidence="2" type="ORF">Bca52824_027507</name>
</gene>
<protein>
    <recommendedName>
        <fullName evidence="1">Replication protein A 70 kDa DNA-binding subunit B/D first OB fold domain-containing protein</fullName>
    </recommendedName>
</protein>
<evidence type="ECO:0000313" key="2">
    <source>
        <dbReference type="EMBL" id="KAG2307759.1"/>
    </source>
</evidence>